<keyword evidence="2" id="KW-1185">Reference proteome</keyword>
<reference evidence="1" key="1">
    <citation type="submission" date="2021-04" db="EMBL/GenBank/DDBJ databases">
        <authorList>
            <person name="Rodrigo-Torres L."/>
            <person name="Arahal R. D."/>
            <person name="Lucena T."/>
        </authorList>
    </citation>
    <scope>NUCLEOTIDE SEQUENCE</scope>
    <source>
        <strain evidence="1">CECT 9275</strain>
    </source>
</reference>
<dbReference type="Proteomes" id="UP000680038">
    <property type="component" value="Unassembled WGS sequence"/>
</dbReference>
<name>A0A916J8B7_9BACT</name>
<dbReference type="EMBL" id="CAJRAF010000001">
    <property type="protein sequence ID" value="CAG4989968.1"/>
    <property type="molecule type" value="Genomic_DNA"/>
</dbReference>
<evidence type="ECO:0000313" key="1">
    <source>
        <dbReference type="EMBL" id="CAG4989968.1"/>
    </source>
</evidence>
<protein>
    <recommendedName>
        <fullName evidence="3">DUF3052 domain-containing protein</fullName>
    </recommendedName>
</protein>
<evidence type="ECO:0000313" key="2">
    <source>
        <dbReference type="Proteomes" id="UP000680038"/>
    </source>
</evidence>
<organism evidence="1 2">
    <name type="scientific">Dyadobacter helix</name>
    <dbReference type="NCBI Taxonomy" id="2822344"/>
    <lineage>
        <taxon>Bacteria</taxon>
        <taxon>Pseudomonadati</taxon>
        <taxon>Bacteroidota</taxon>
        <taxon>Cytophagia</taxon>
        <taxon>Cytophagales</taxon>
        <taxon>Spirosomataceae</taxon>
        <taxon>Dyadobacter</taxon>
    </lineage>
</organism>
<sequence length="154" mass="17251">MDTVFKKLNLKDQKEVVVLNSPASFEENIACIRPEATIIRSAEGITSIGFILVFVTRQTEIDTIIPQLGPLLKADAVIWMCYPKGTSKKYKADFNRDNGWAVMGSFDLEPVRMVAIDEDWSALRFKKVDLIKTMTRSSLHALSEKGKAKAGQKD</sequence>
<evidence type="ECO:0008006" key="3">
    <source>
        <dbReference type="Google" id="ProtNLM"/>
    </source>
</evidence>
<dbReference type="RefSeq" id="WP_215237186.1">
    <property type="nucleotide sequence ID" value="NZ_CAJRAF010000001.1"/>
</dbReference>
<proteinExistence type="predicted"/>
<gene>
    <name evidence="1" type="ORF">DYBT9275_00418</name>
</gene>
<accession>A0A916J8B7</accession>
<dbReference type="AlphaFoldDB" id="A0A916J8B7"/>
<comment type="caution">
    <text evidence="1">The sequence shown here is derived from an EMBL/GenBank/DDBJ whole genome shotgun (WGS) entry which is preliminary data.</text>
</comment>